<protein>
    <submittedName>
        <fullName evidence="2">Uncharacterized protein</fullName>
    </submittedName>
</protein>
<evidence type="ECO:0000256" key="1">
    <source>
        <dbReference type="SAM" id="MobiDB-lite"/>
    </source>
</evidence>
<organism evidence="2 3">
    <name type="scientific">Neonectria magnoliae</name>
    <dbReference type="NCBI Taxonomy" id="2732573"/>
    <lineage>
        <taxon>Eukaryota</taxon>
        <taxon>Fungi</taxon>
        <taxon>Dikarya</taxon>
        <taxon>Ascomycota</taxon>
        <taxon>Pezizomycotina</taxon>
        <taxon>Sordariomycetes</taxon>
        <taxon>Hypocreomycetidae</taxon>
        <taxon>Hypocreales</taxon>
        <taxon>Nectriaceae</taxon>
        <taxon>Neonectria</taxon>
    </lineage>
</organism>
<dbReference type="EMBL" id="JAZAVK010000133">
    <property type="protein sequence ID" value="KAK7420598.1"/>
    <property type="molecule type" value="Genomic_DNA"/>
</dbReference>
<proteinExistence type="predicted"/>
<keyword evidence="3" id="KW-1185">Reference proteome</keyword>
<accession>A0ABR1HHE1</accession>
<gene>
    <name evidence="2" type="ORF">QQZ08_010358</name>
</gene>
<sequence length="89" mass="9775">MGVGAQRGSPPGMMGTANTKRKTKTPVKENPVAKPLKARLGDPNPNLRLEDFPLIASDDLKVWLEVSKLATEPLMTMEELERELAKCCN</sequence>
<name>A0ABR1HHE1_9HYPO</name>
<evidence type="ECO:0000313" key="2">
    <source>
        <dbReference type="EMBL" id="KAK7420598.1"/>
    </source>
</evidence>
<reference evidence="2 3" key="1">
    <citation type="journal article" date="2025" name="Microbiol. Resour. Announc.">
        <title>Draft genome sequences for Neonectria magnoliae and Neonectria punicea, canker pathogens of Liriodendron tulipifera and Acer saccharum in West Virginia.</title>
        <authorList>
            <person name="Petronek H.M."/>
            <person name="Kasson M.T."/>
            <person name="Metheny A.M."/>
            <person name="Stauder C.M."/>
            <person name="Lovett B."/>
            <person name="Lynch S.C."/>
            <person name="Garnas J.R."/>
            <person name="Kasson L.R."/>
            <person name="Stajich J.E."/>
        </authorList>
    </citation>
    <scope>NUCLEOTIDE SEQUENCE [LARGE SCALE GENOMIC DNA]</scope>
    <source>
        <strain evidence="2 3">NRRL 64651</strain>
    </source>
</reference>
<comment type="caution">
    <text evidence="2">The sequence shown here is derived from an EMBL/GenBank/DDBJ whole genome shotgun (WGS) entry which is preliminary data.</text>
</comment>
<dbReference type="Proteomes" id="UP001498421">
    <property type="component" value="Unassembled WGS sequence"/>
</dbReference>
<feature type="region of interest" description="Disordered" evidence="1">
    <location>
        <begin position="1"/>
        <end position="45"/>
    </location>
</feature>
<evidence type="ECO:0000313" key="3">
    <source>
        <dbReference type="Proteomes" id="UP001498421"/>
    </source>
</evidence>